<accession>A0A5B9G7L9</accession>
<reference evidence="2" key="1">
    <citation type="submission" date="2019-01" db="EMBL/GenBank/DDBJ databases">
        <title>Genomics of alphabaculovirus isolates infecting Mamestra species from North America and Eurasia.</title>
        <authorList>
            <person name="Erlandson M.A."/>
            <person name="Baldwin D."/>
            <person name="Theilmann D.A."/>
        </authorList>
    </citation>
    <scope>NUCLEOTIDE SEQUENCE</scope>
    <source>
        <strain evidence="2">AB260</strain>
    </source>
</reference>
<dbReference type="InterPro" id="IPR003497">
    <property type="entry name" value="BRO_N_domain"/>
</dbReference>
<protein>
    <submittedName>
        <fullName evidence="2">Bro-a</fullName>
    </submittedName>
</protein>
<dbReference type="EMBL" id="MK409385">
    <property type="protein sequence ID" value="QEE79908.1"/>
    <property type="molecule type" value="Genomic_DNA"/>
</dbReference>
<organismHost>
    <name type="scientific">Mamestra configurata</name>
    <name type="common">bertha armyworm</name>
    <dbReference type="NCBI Taxonomy" id="174822"/>
</organismHost>
<sequence length="233" mass="27307">MMGLVNKYFMFDGVTWDIWTFKFCCLNAVYEANTIAELLGYEHPDVAIKNHVNPTCCKKWEDLECAAAKPQPMCIFGTVPLPRNMENAPKPRNMENAPKHWHSNTVFIDEAGVMSLIMNSEISYAEKFKEWFYEELFCKNCSRHFTREITREKNWNHFINSCLQDRTNNIDDDADDVLHEILELIDDKETNREAALIFDCINSLQTDDEEKEMERQAAQIFECINKLKECKPK</sequence>
<evidence type="ECO:0000313" key="2">
    <source>
        <dbReference type="EMBL" id="QEE79908.1"/>
    </source>
</evidence>
<name>A0A5B9G7L9_NPVMC</name>
<proteinExistence type="predicted"/>
<dbReference type="PROSITE" id="PS51750">
    <property type="entry name" value="BRO_N"/>
    <property type="match status" value="1"/>
</dbReference>
<evidence type="ECO:0000259" key="1">
    <source>
        <dbReference type="PROSITE" id="PS51750"/>
    </source>
</evidence>
<organism evidence="2">
    <name type="scientific">Mamestra configurata nucleopolyhedrovirus</name>
    <name type="common">MacoNPV</name>
    <dbReference type="NCBI Taxonomy" id="207830"/>
    <lineage>
        <taxon>Viruses</taxon>
        <taxon>Viruses incertae sedis</taxon>
        <taxon>Naldaviricetes</taxon>
        <taxon>Lefavirales</taxon>
        <taxon>Baculoviridae</taxon>
        <taxon>Alphabaculovirus</taxon>
        <taxon>Alphabaculovirus maconfiguratae</taxon>
    </lineage>
</organism>
<feature type="domain" description="Bro-N" evidence="1">
    <location>
        <begin position="1"/>
        <end position="144"/>
    </location>
</feature>
<dbReference type="Pfam" id="PF02498">
    <property type="entry name" value="Bro-N"/>
    <property type="match status" value="1"/>
</dbReference>